<feature type="domain" description="MacB-like periplasmic core" evidence="8">
    <location>
        <begin position="443"/>
        <end position="612"/>
    </location>
</feature>
<feature type="domain" description="MacB-like periplasmic core" evidence="8">
    <location>
        <begin position="20"/>
        <end position="239"/>
    </location>
</feature>
<evidence type="ECO:0000259" key="7">
    <source>
        <dbReference type="Pfam" id="PF02687"/>
    </source>
</evidence>
<reference evidence="9 10" key="1">
    <citation type="submission" date="2019-08" db="EMBL/GenBank/DDBJ databases">
        <title>Seonamhaeicola sediminis sp. nov., isolated from marine sediment.</title>
        <authorList>
            <person name="Cao W.R."/>
        </authorList>
    </citation>
    <scope>NUCLEOTIDE SEQUENCE [LARGE SCALE GENOMIC DNA]</scope>
    <source>
        <strain evidence="9 10">B011</strain>
    </source>
</reference>
<evidence type="ECO:0000259" key="8">
    <source>
        <dbReference type="Pfam" id="PF12704"/>
    </source>
</evidence>
<evidence type="ECO:0000256" key="6">
    <source>
        <dbReference type="SAM" id="Phobius"/>
    </source>
</evidence>
<dbReference type="InterPro" id="IPR025857">
    <property type="entry name" value="MacB_PCD"/>
</dbReference>
<comment type="subcellular location">
    <subcellularLocation>
        <location evidence="1">Cell membrane</location>
        <topology evidence="1">Multi-pass membrane protein</topology>
    </subcellularLocation>
</comment>
<keyword evidence="5 6" id="KW-0472">Membrane</keyword>
<dbReference type="AlphaFoldDB" id="A0A5D0J9E2"/>
<keyword evidence="3 6" id="KW-0812">Transmembrane</keyword>
<proteinExistence type="predicted"/>
<feature type="transmembrane region" description="Helical" evidence="6">
    <location>
        <begin position="21"/>
        <end position="41"/>
    </location>
</feature>
<dbReference type="RefSeq" id="WP_148539970.1">
    <property type="nucleotide sequence ID" value="NZ_VSDQ01000163.1"/>
</dbReference>
<feature type="transmembrane region" description="Helical" evidence="6">
    <location>
        <begin position="687"/>
        <end position="709"/>
    </location>
</feature>
<dbReference type="GO" id="GO:0022857">
    <property type="term" value="F:transmembrane transporter activity"/>
    <property type="evidence" value="ECO:0007669"/>
    <property type="project" value="TreeGrafter"/>
</dbReference>
<keyword evidence="10" id="KW-1185">Reference proteome</keyword>
<dbReference type="GO" id="GO:0005886">
    <property type="term" value="C:plasma membrane"/>
    <property type="evidence" value="ECO:0007669"/>
    <property type="project" value="UniProtKB-SubCell"/>
</dbReference>
<sequence>MLKNYFKIAIRSLFKNKGYSLTNIIGLSIGFAMVILIAAYVRYETSYDNYFAQVDDIYRVNSALYSNDEVVRYSSKTPRKLAFEVADQISSVQYATNSYYEKCLVYFEEKRLVNQNVLWVSGDFFKVFGLELIEGDPATALIEPSKVVLTESKARALFGNLSPIGKTININEGLALEVKGVIADPPENTHLKYEYLFSVSTWLKYENLRNQNGWQNLLMYSYVRLHKESSATHTEQSINSYVQKNIGFMHESGRDLHLNLQPVQDIHLDTSYIDELEVGGDRKYIYIISAVGVAILVIVLINFINLATALSLKRTEEVGVRKAYGASRLQLIFQHLTEAFVVNVLAAILALVIVLICKQPITQFFEVSLNFELNEPIYWAVVLTIFTVCTLLSSAYPAFIVSSFKPQFALKGNISSLRGRGYSLKQVLVLIQFVAAIFLTVSAVVVLGQVKYMRSYDLGINMDQVLVINGPATLNATWQNIDSVHDRARKYDLFRTELKKHAFVEQVGSSRNVPGEESIQILNGLIRESSGESTDHKFSFRQVDEGFLDVFQAKILAGENFKLDLTEHRQEIIINETACEIFGFAKPSEAIGEIIKYRDVRWRIIGVVKDFHLRDLSVPIGPEIFLNVHPNQFGFYLVRLNTDDYQQGLSAIEDTWHKIYPEDPFHSFFSNAYFDQQYKKDIQFGKIFGFFTLLAIFIANLGLLAMVSLTTTENLKQIAIRRVLGASNKTVFLIMSQGFLLLIGIAACLAIPLSWYFLSNWLNDFAYRIELKSGVFIGGISLILIIAVINVFYYAVKVLKQNPAIIIREK</sequence>
<dbReference type="Pfam" id="PF12704">
    <property type="entry name" value="MacB_PCD"/>
    <property type="match status" value="2"/>
</dbReference>
<feature type="transmembrane region" description="Helical" evidence="6">
    <location>
        <begin position="376"/>
        <end position="401"/>
    </location>
</feature>
<keyword evidence="4 6" id="KW-1133">Transmembrane helix</keyword>
<feature type="domain" description="ABC3 transporter permease C-terminal" evidence="7">
    <location>
        <begin position="690"/>
        <end position="803"/>
    </location>
</feature>
<feature type="transmembrane region" description="Helical" evidence="6">
    <location>
        <begin position="427"/>
        <end position="448"/>
    </location>
</feature>
<feature type="transmembrane region" description="Helical" evidence="6">
    <location>
        <begin position="284"/>
        <end position="310"/>
    </location>
</feature>
<evidence type="ECO:0000256" key="4">
    <source>
        <dbReference type="ARBA" id="ARBA00022989"/>
    </source>
</evidence>
<feature type="transmembrane region" description="Helical" evidence="6">
    <location>
        <begin position="775"/>
        <end position="796"/>
    </location>
</feature>
<dbReference type="InterPro" id="IPR050250">
    <property type="entry name" value="Macrolide_Exporter_MacB"/>
</dbReference>
<dbReference type="EMBL" id="VSDQ01000163">
    <property type="protein sequence ID" value="TYA92364.1"/>
    <property type="molecule type" value="Genomic_DNA"/>
</dbReference>
<gene>
    <name evidence="9" type="ORF">FUA24_02715</name>
</gene>
<evidence type="ECO:0000313" key="9">
    <source>
        <dbReference type="EMBL" id="TYA92364.1"/>
    </source>
</evidence>
<organism evidence="9 10">
    <name type="scientific">Seonamhaeicola marinus</name>
    <dbReference type="NCBI Taxonomy" id="1912246"/>
    <lineage>
        <taxon>Bacteria</taxon>
        <taxon>Pseudomonadati</taxon>
        <taxon>Bacteroidota</taxon>
        <taxon>Flavobacteriia</taxon>
        <taxon>Flavobacteriales</taxon>
        <taxon>Flavobacteriaceae</taxon>
    </lineage>
</organism>
<evidence type="ECO:0000256" key="1">
    <source>
        <dbReference type="ARBA" id="ARBA00004651"/>
    </source>
</evidence>
<keyword evidence="2" id="KW-1003">Cell membrane</keyword>
<feature type="domain" description="ABC3 transporter permease C-terminal" evidence="7">
    <location>
        <begin position="291"/>
        <end position="404"/>
    </location>
</feature>
<dbReference type="PANTHER" id="PTHR30572:SF18">
    <property type="entry name" value="ABC-TYPE MACROLIDE FAMILY EXPORT SYSTEM PERMEASE COMPONENT 2"/>
    <property type="match status" value="1"/>
</dbReference>
<feature type="transmembrane region" description="Helical" evidence="6">
    <location>
        <begin position="730"/>
        <end position="755"/>
    </location>
</feature>
<evidence type="ECO:0000256" key="2">
    <source>
        <dbReference type="ARBA" id="ARBA00022475"/>
    </source>
</evidence>
<dbReference type="InterPro" id="IPR003838">
    <property type="entry name" value="ABC3_permease_C"/>
</dbReference>
<accession>A0A5D0J9E2</accession>
<dbReference type="Pfam" id="PF02687">
    <property type="entry name" value="FtsX"/>
    <property type="match status" value="2"/>
</dbReference>
<feature type="transmembrane region" description="Helical" evidence="6">
    <location>
        <begin position="331"/>
        <end position="356"/>
    </location>
</feature>
<evidence type="ECO:0000256" key="5">
    <source>
        <dbReference type="ARBA" id="ARBA00023136"/>
    </source>
</evidence>
<dbReference type="OrthoDB" id="8740261at2"/>
<comment type="caution">
    <text evidence="9">The sequence shown here is derived from an EMBL/GenBank/DDBJ whole genome shotgun (WGS) entry which is preliminary data.</text>
</comment>
<evidence type="ECO:0000313" key="10">
    <source>
        <dbReference type="Proteomes" id="UP000323930"/>
    </source>
</evidence>
<protein>
    <submittedName>
        <fullName evidence="9">FtsX-like permease family protein</fullName>
    </submittedName>
</protein>
<dbReference type="PANTHER" id="PTHR30572">
    <property type="entry name" value="MEMBRANE COMPONENT OF TRANSPORTER-RELATED"/>
    <property type="match status" value="1"/>
</dbReference>
<dbReference type="Proteomes" id="UP000323930">
    <property type="component" value="Unassembled WGS sequence"/>
</dbReference>
<evidence type="ECO:0000256" key="3">
    <source>
        <dbReference type="ARBA" id="ARBA00022692"/>
    </source>
</evidence>
<name>A0A5D0J9E2_9FLAO</name>